<evidence type="ECO:0000313" key="5">
    <source>
        <dbReference type="EMBL" id="VDD80592.1"/>
    </source>
</evidence>
<dbReference type="FunFam" id="3.90.190.10:FF:000157">
    <property type="entry name" value="Protein-tyrosine phosphatase"/>
    <property type="match status" value="1"/>
</dbReference>
<evidence type="ECO:0000259" key="3">
    <source>
        <dbReference type="PROSITE" id="PS50054"/>
    </source>
</evidence>
<evidence type="ECO:0000256" key="2">
    <source>
        <dbReference type="ARBA" id="ARBA00022912"/>
    </source>
</evidence>
<dbReference type="InterPro" id="IPR020422">
    <property type="entry name" value="TYR_PHOSPHATASE_DUAL_dom"/>
</dbReference>
<dbReference type="PROSITE" id="PS00383">
    <property type="entry name" value="TYR_PHOSPHATASE_1"/>
    <property type="match status" value="1"/>
</dbReference>
<name>A0A0R3UH32_MESCO</name>
<dbReference type="InterPro" id="IPR016130">
    <property type="entry name" value="Tyr_Pase_AS"/>
</dbReference>
<dbReference type="Pfam" id="PF10245">
    <property type="entry name" value="MRP-S22"/>
    <property type="match status" value="1"/>
</dbReference>
<dbReference type="SUPFAM" id="SSF52799">
    <property type="entry name" value="(Phosphotyrosine protein) phosphatases II"/>
    <property type="match status" value="1"/>
</dbReference>
<dbReference type="Gene3D" id="3.90.190.10">
    <property type="entry name" value="Protein tyrosine phosphatase superfamily"/>
    <property type="match status" value="1"/>
</dbReference>
<evidence type="ECO:0000259" key="4">
    <source>
        <dbReference type="PROSITE" id="PS50056"/>
    </source>
</evidence>
<dbReference type="InterPro" id="IPR000340">
    <property type="entry name" value="Dual-sp_phosphatase_cat-dom"/>
</dbReference>
<dbReference type="Pfam" id="PF00782">
    <property type="entry name" value="DSPc"/>
    <property type="match status" value="1"/>
</dbReference>
<organism evidence="5 6">
    <name type="scientific">Mesocestoides corti</name>
    <name type="common">Flatworm</name>
    <dbReference type="NCBI Taxonomy" id="53468"/>
    <lineage>
        <taxon>Eukaryota</taxon>
        <taxon>Metazoa</taxon>
        <taxon>Spiralia</taxon>
        <taxon>Lophotrochozoa</taxon>
        <taxon>Platyhelminthes</taxon>
        <taxon>Cestoda</taxon>
        <taxon>Eucestoda</taxon>
        <taxon>Cyclophyllidea</taxon>
        <taxon>Mesocestoididae</taxon>
        <taxon>Mesocestoides</taxon>
    </lineage>
</organism>
<dbReference type="PROSITE" id="PS50054">
    <property type="entry name" value="TYR_PHOSPHATASE_DUAL"/>
    <property type="match status" value="1"/>
</dbReference>
<dbReference type="InterPro" id="IPR000387">
    <property type="entry name" value="Tyr_Pase_dom"/>
</dbReference>
<dbReference type="GO" id="GO:0004721">
    <property type="term" value="F:phosphoprotein phosphatase activity"/>
    <property type="evidence" value="ECO:0007669"/>
    <property type="project" value="UniProtKB-KW"/>
</dbReference>
<evidence type="ECO:0008006" key="7">
    <source>
        <dbReference type="Google" id="ProtNLM"/>
    </source>
</evidence>
<dbReference type="InterPro" id="IPR029021">
    <property type="entry name" value="Prot-tyrosine_phosphatase-like"/>
</dbReference>
<dbReference type="GO" id="GO:0003735">
    <property type="term" value="F:structural constituent of ribosome"/>
    <property type="evidence" value="ECO:0007669"/>
    <property type="project" value="TreeGrafter"/>
</dbReference>
<keyword evidence="2" id="KW-0904">Protein phosphatase</keyword>
<feature type="domain" description="Tyrosine specific protein phosphatases" evidence="4">
    <location>
        <begin position="388"/>
        <end position="453"/>
    </location>
</feature>
<keyword evidence="6" id="KW-1185">Reference proteome</keyword>
<dbReference type="SMART" id="SM00195">
    <property type="entry name" value="DSPc"/>
    <property type="match status" value="1"/>
</dbReference>
<dbReference type="GO" id="GO:0005763">
    <property type="term" value="C:mitochondrial small ribosomal subunit"/>
    <property type="evidence" value="ECO:0007669"/>
    <property type="project" value="TreeGrafter"/>
</dbReference>
<reference evidence="5 6" key="1">
    <citation type="submission" date="2018-10" db="EMBL/GenBank/DDBJ databases">
        <authorList>
            <consortium name="Pathogen Informatics"/>
        </authorList>
    </citation>
    <scope>NUCLEOTIDE SEQUENCE [LARGE SCALE GENOMIC DNA]</scope>
</reference>
<dbReference type="PANTHER" id="PTHR13071">
    <property type="entry name" value="MITOCHONDRIAL 28S RIBOSOMAL PROTEIN S22"/>
    <property type="match status" value="1"/>
</dbReference>
<dbReference type="Proteomes" id="UP000267029">
    <property type="component" value="Unassembled WGS sequence"/>
</dbReference>
<evidence type="ECO:0000313" key="6">
    <source>
        <dbReference type="Proteomes" id="UP000267029"/>
    </source>
</evidence>
<feature type="domain" description="Tyrosine-protein phosphatase" evidence="3">
    <location>
        <begin position="313"/>
        <end position="468"/>
    </location>
</feature>
<proteinExistence type="predicted"/>
<dbReference type="OrthoDB" id="273181at2759"/>
<dbReference type="AlphaFoldDB" id="A0A0R3UH32"/>
<accession>A0A0R3UH32</accession>
<dbReference type="PANTHER" id="PTHR13071:SF4">
    <property type="entry name" value="SMALL RIBOSOMAL SUBUNIT PROTEIN MS22"/>
    <property type="match status" value="1"/>
</dbReference>
<gene>
    <name evidence="5" type="ORF">MCOS_LOCUS6595</name>
</gene>
<protein>
    <recommendedName>
        <fullName evidence="7">Tyrosine specific protein phosphatases domain-containing protein</fullName>
    </recommendedName>
</protein>
<dbReference type="PROSITE" id="PS50056">
    <property type="entry name" value="TYR_PHOSPHATASE_2"/>
    <property type="match status" value="1"/>
</dbReference>
<dbReference type="InterPro" id="IPR019374">
    <property type="entry name" value="Ribosomal_mS22"/>
</dbReference>
<dbReference type="EMBL" id="UXSR01005276">
    <property type="protein sequence ID" value="VDD80592.1"/>
    <property type="molecule type" value="Genomic_DNA"/>
</dbReference>
<dbReference type="STRING" id="53468.A0A0R3UH32"/>
<sequence length="469" mass="53073">MLTAQKLQMPPVMNKRPLDDPLGSVIKRNPELCGILPANQKLAFVDIGLDSSPRRRLILIREADGTLRHATASERDRLNQIFFPLPGRRLRTPMLFRDGNLEVALQNGLHEYVLDLLLIQFEPDSPDYVQLSHRVYDDAAGKVWTHYKTVPENRNFGDATIVTQLRSTRHYGPFALYVISRLQQPACLVQEALSHQALDTVYRLLILTCILHPESNFAKLVTEQGILPQCLDSDFPVPKSPVILGIVRTFIETWPIEPDHKNQLDLSLIQCQQSRKFKSPVNSLVMSSLVKEVKFYTSLAYGALAWSLGSRSWYNRINDKVVLGALPILSAWDNIQAEEKISHVISMVEPFEIKAFVLGPREAAEKGISYLSLPVEDFVGVPTNDQVDAALDFIDSCREPGNSVYIHCKAGRTRSAFIVVCYFMSAFDLSPKEAVAWVQSRRPNVVFTSAHWQGLTNYSNLLKHRRRLQ</sequence>
<keyword evidence="1" id="KW-0378">Hydrolase</keyword>
<evidence type="ECO:0000256" key="1">
    <source>
        <dbReference type="ARBA" id="ARBA00022801"/>
    </source>
</evidence>